<gene>
    <name evidence="2" type="ORF">MAPG_08640</name>
</gene>
<protein>
    <submittedName>
        <fullName evidence="2 3">Uncharacterized protein</fullName>
    </submittedName>
</protein>
<feature type="region of interest" description="Disordered" evidence="1">
    <location>
        <begin position="439"/>
        <end position="459"/>
    </location>
</feature>
<evidence type="ECO:0000313" key="4">
    <source>
        <dbReference type="Proteomes" id="UP000011715"/>
    </source>
</evidence>
<feature type="region of interest" description="Disordered" evidence="1">
    <location>
        <begin position="286"/>
        <end position="379"/>
    </location>
</feature>
<dbReference type="VEuPathDB" id="FungiDB:MAPG_08640"/>
<feature type="compositionally biased region" description="Acidic residues" evidence="1">
    <location>
        <begin position="168"/>
        <end position="202"/>
    </location>
</feature>
<accession>A0A0C4E7W4</accession>
<dbReference type="AlphaFoldDB" id="A0A0C4E7W4"/>
<evidence type="ECO:0000313" key="3">
    <source>
        <dbReference type="EnsemblFungi" id="MAPG_08640T0"/>
    </source>
</evidence>
<evidence type="ECO:0000256" key="1">
    <source>
        <dbReference type="SAM" id="MobiDB-lite"/>
    </source>
</evidence>
<reference evidence="3" key="5">
    <citation type="submission" date="2015-06" db="UniProtKB">
        <authorList>
            <consortium name="EnsemblFungi"/>
        </authorList>
    </citation>
    <scope>IDENTIFICATION</scope>
    <source>
        <strain evidence="3">ATCC 64411</strain>
    </source>
</reference>
<organism evidence="3 4">
    <name type="scientific">Magnaporthiopsis poae (strain ATCC 64411 / 73-15)</name>
    <name type="common">Kentucky bluegrass fungus</name>
    <name type="synonym">Magnaporthe poae</name>
    <dbReference type="NCBI Taxonomy" id="644358"/>
    <lineage>
        <taxon>Eukaryota</taxon>
        <taxon>Fungi</taxon>
        <taxon>Dikarya</taxon>
        <taxon>Ascomycota</taxon>
        <taxon>Pezizomycotina</taxon>
        <taxon>Sordariomycetes</taxon>
        <taxon>Sordariomycetidae</taxon>
        <taxon>Magnaporthales</taxon>
        <taxon>Magnaporthaceae</taxon>
        <taxon>Magnaporthiopsis</taxon>
    </lineage>
</organism>
<reference evidence="2" key="3">
    <citation type="submission" date="2011-03" db="EMBL/GenBank/DDBJ databases">
        <title>Annotation of Magnaporthe poae ATCC 64411.</title>
        <authorList>
            <person name="Ma L.-J."/>
            <person name="Dead R."/>
            <person name="Young S.K."/>
            <person name="Zeng Q."/>
            <person name="Gargeya S."/>
            <person name="Fitzgerald M."/>
            <person name="Haas B."/>
            <person name="Abouelleil A."/>
            <person name="Alvarado L."/>
            <person name="Arachchi H.M."/>
            <person name="Berlin A."/>
            <person name="Brown A."/>
            <person name="Chapman S.B."/>
            <person name="Chen Z."/>
            <person name="Dunbar C."/>
            <person name="Freedman E."/>
            <person name="Gearin G."/>
            <person name="Gellesch M."/>
            <person name="Goldberg J."/>
            <person name="Griggs A."/>
            <person name="Gujja S."/>
            <person name="Heiman D."/>
            <person name="Howarth C."/>
            <person name="Larson L."/>
            <person name="Lui A."/>
            <person name="MacDonald P.J.P."/>
            <person name="Mehta T."/>
            <person name="Montmayeur A."/>
            <person name="Murphy C."/>
            <person name="Neiman D."/>
            <person name="Pearson M."/>
            <person name="Priest M."/>
            <person name="Roberts A."/>
            <person name="Saif S."/>
            <person name="Shea T."/>
            <person name="Shenoy N."/>
            <person name="Sisk P."/>
            <person name="Stolte C."/>
            <person name="Sykes S."/>
            <person name="Yandava C."/>
            <person name="Wortman J."/>
            <person name="Nusbaum C."/>
            <person name="Birren B."/>
        </authorList>
    </citation>
    <scope>NUCLEOTIDE SEQUENCE</scope>
    <source>
        <strain evidence="2">ATCC 64411</strain>
    </source>
</reference>
<feature type="compositionally biased region" description="Gly residues" evidence="1">
    <location>
        <begin position="367"/>
        <end position="376"/>
    </location>
</feature>
<evidence type="ECO:0000313" key="2">
    <source>
        <dbReference type="EMBL" id="KLU89669.1"/>
    </source>
</evidence>
<feature type="compositionally biased region" description="Low complexity" evidence="1">
    <location>
        <begin position="135"/>
        <end position="148"/>
    </location>
</feature>
<feature type="compositionally biased region" description="Low complexity" evidence="1">
    <location>
        <begin position="449"/>
        <end position="459"/>
    </location>
</feature>
<reference evidence="2" key="1">
    <citation type="submission" date="2010-05" db="EMBL/GenBank/DDBJ databases">
        <title>The Genome Sequence of Magnaporthe poae strain ATCC 64411.</title>
        <authorList>
            <consortium name="The Broad Institute Genome Sequencing Platform"/>
            <consortium name="Broad Institute Genome Sequencing Center for Infectious Disease"/>
            <person name="Ma L.-J."/>
            <person name="Dead R."/>
            <person name="Young S."/>
            <person name="Zeng Q."/>
            <person name="Koehrsen M."/>
            <person name="Alvarado L."/>
            <person name="Berlin A."/>
            <person name="Chapman S.B."/>
            <person name="Chen Z."/>
            <person name="Freedman E."/>
            <person name="Gellesch M."/>
            <person name="Goldberg J."/>
            <person name="Griggs A."/>
            <person name="Gujja S."/>
            <person name="Heilman E.R."/>
            <person name="Heiman D."/>
            <person name="Hepburn T."/>
            <person name="Howarth C."/>
            <person name="Jen D."/>
            <person name="Larson L."/>
            <person name="Mehta T."/>
            <person name="Neiman D."/>
            <person name="Pearson M."/>
            <person name="Roberts A."/>
            <person name="Saif S."/>
            <person name="Shea T."/>
            <person name="Shenoy N."/>
            <person name="Sisk P."/>
            <person name="Stolte C."/>
            <person name="Sykes S."/>
            <person name="Walk T."/>
            <person name="White J."/>
            <person name="Yandava C."/>
            <person name="Haas B."/>
            <person name="Nusbaum C."/>
            <person name="Birren B."/>
        </authorList>
    </citation>
    <scope>NUCLEOTIDE SEQUENCE</scope>
    <source>
        <strain evidence="2">ATCC 64411</strain>
    </source>
</reference>
<dbReference type="STRING" id="644358.A0A0C4E7W4"/>
<keyword evidence="4" id="KW-1185">Reference proteome</keyword>
<dbReference type="EnsemblFungi" id="MAPG_08640T0">
    <property type="protein sequence ID" value="MAPG_08640T0"/>
    <property type="gene ID" value="MAPG_08640"/>
</dbReference>
<proteinExistence type="predicted"/>
<feature type="compositionally biased region" description="Basic and acidic residues" evidence="1">
    <location>
        <begin position="318"/>
        <end position="335"/>
    </location>
</feature>
<feature type="compositionally biased region" description="Pro residues" evidence="1">
    <location>
        <begin position="88"/>
        <end position="98"/>
    </location>
</feature>
<sequence>MTSRPNQCLTAGPTLPAHTTAAPRPTTPTSMSSRNRGDGGGGFSPAAAADTTLLNPDSALPPQEHSHVRADSSGSSDQTPTPSRQTQTPPPPPPPPPMNHILGIGSPQSSPLRLHFSAPLRSPGLFSGGGGGGSRSSSRAAPRLKSSLGGLGSNSPEGAATASHKTDDEEDDIDGIDDYDPTVEQESLDDGNDDNDDNDDDDHDHHDGNHDNHAYVSPATLRRNMVKLLEDQLTEVLSYLKTSAGNKLETADFVAIQDQVDNIMDVFRRRGCPKVLVGPPPRGSSRTVNIFKNLPLTPPQPRGPAYDALVDDDDNNEVAERRPLERTEKDKRETNDQIWNPPASVRLETWSSSTTAASASTSKPLGGSSGGGGGAGLAAAASSPADVADLVVAEAEKLCLELSAVAKSLNDRRQDIYLACLSREENVRITEYWSCSNASKSSRTKSARTSRSSFTSVSS</sequence>
<feature type="compositionally biased region" description="Low complexity" evidence="1">
    <location>
        <begin position="10"/>
        <end position="29"/>
    </location>
</feature>
<dbReference type="EMBL" id="ADBL01002086">
    <property type="status" value="NOT_ANNOTATED_CDS"/>
    <property type="molecule type" value="Genomic_DNA"/>
</dbReference>
<reference evidence="3" key="4">
    <citation type="journal article" date="2015" name="G3 (Bethesda)">
        <title>Genome sequences of three phytopathogenic species of the Magnaporthaceae family of fungi.</title>
        <authorList>
            <person name="Okagaki L.H."/>
            <person name="Nunes C.C."/>
            <person name="Sailsbery J."/>
            <person name="Clay B."/>
            <person name="Brown D."/>
            <person name="John T."/>
            <person name="Oh Y."/>
            <person name="Young N."/>
            <person name="Fitzgerald M."/>
            <person name="Haas B.J."/>
            <person name="Zeng Q."/>
            <person name="Young S."/>
            <person name="Adiconis X."/>
            <person name="Fan L."/>
            <person name="Levin J.Z."/>
            <person name="Mitchell T.K."/>
            <person name="Okubara P.A."/>
            <person name="Farman M.L."/>
            <person name="Kohn L.M."/>
            <person name="Birren B."/>
            <person name="Ma L.-J."/>
            <person name="Dean R.A."/>
        </authorList>
    </citation>
    <scope>NUCLEOTIDE SEQUENCE</scope>
    <source>
        <strain evidence="3">ATCC 64411 / 73-15</strain>
    </source>
</reference>
<name>A0A0C4E7W4_MAGP6</name>
<feature type="compositionally biased region" description="Basic and acidic residues" evidence="1">
    <location>
        <begin position="203"/>
        <end position="213"/>
    </location>
</feature>
<dbReference type="Gene3D" id="3.40.50.1980">
    <property type="entry name" value="Nitrogenase molybdenum iron protein domain"/>
    <property type="match status" value="1"/>
</dbReference>
<feature type="compositionally biased region" description="Low complexity" evidence="1">
    <location>
        <begin position="351"/>
        <end position="366"/>
    </location>
</feature>
<dbReference type="Proteomes" id="UP000011715">
    <property type="component" value="Unassembled WGS sequence"/>
</dbReference>
<dbReference type="eggNOG" id="ENOG502RJG3">
    <property type="taxonomic scope" value="Eukaryota"/>
</dbReference>
<dbReference type="EMBL" id="GL876973">
    <property type="protein sequence ID" value="KLU89669.1"/>
    <property type="molecule type" value="Genomic_DNA"/>
</dbReference>
<reference evidence="4" key="2">
    <citation type="submission" date="2010-05" db="EMBL/GenBank/DDBJ databases">
        <title>The genome sequence of Magnaporthe poae strain ATCC 64411.</title>
        <authorList>
            <person name="Ma L.-J."/>
            <person name="Dead R."/>
            <person name="Young S."/>
            <person name="Zeng Q."/>
            <person name="Koehrsen M."/>
            <person name="Alvarado L."/>
            <person name="Berlin A."/>
            <person name="Chapman S.B."/>
            <person name="Chen Z."/>
            <person name="Freedman E."/>
            <person name="Gellesch M."/>
            <person name="Goldberg J."/>
            <person name="Griggs A."/>
            <person name="Gujja S."/>
            <person name="Heilman E.R."/>
            <person name="Heiman D."/>
            <person name="Hepburn T."/>
            <person name="Howarth C."/>
            <person name="Jen D."/>
            <person name="Larson L."/>
            <person name="Mehta T."/>
            <person name="Neiman D."/>
            <person name="Pearson M."/>
            <person name="Roberts A."/>
            <person name="Saif S."/>
            <person name="Shea T."/>
            <person name="Shenoy N."/>
            <person name="Sisk P."/>
            <person name="Stolte C."/>
            <person name="Sykes S."/>
            <person name="Walk T."/>
            <person name="White J."/>
            <person name="Yandava C."/>
            <person name="Haas B."/>
            <person name="Nusbaum C."/>
            <person name="Birren B."/>
        </authorList>
    </citation>
    <scope>NUCLEOTIDE SEQUENCE [LARGE SCALE GENOMIC DNA]</scope>
    <source>
        <strain evidence="4">ATCC 64411 / 73-15</strain>
    </source>
</reference>
<feature type="region of interest" description="Disordered" evidence="1">
    <location>
        <begin position="1"/>
        <end position="218"/>
    </location>
</feature>
<feature type="compositionally biased region" description="Low complexity" evidence="1">
    <location>
        <begin position="78"/>
        <end position="87"/>
    </location>
</feature>